<proteinExistence type="predicted"/>
<reference evidence="2" key="1">
    <citation type="submission" date="2020-07" db="EMBL/GenBank/DDBJ databases">
        <title>The High-quality genome of the commercially important snow crab, Chionoecetes opilio.</title>
        <authorList>
            <person name="Jeong J.-H."/>
            <person name="Ryu S."/>
        </authorList>
    </citation>
    <scope>NUCLEOTIDE SEQUENCE</scope>
    <source>
        <strain evidence="2">MADBK_172401_WGS</strain>
        <tissue evidence="2">Digestive gland</tissue>
    </source>
</reference>
<dbReference type="Proteomes" id="UP000770661">
    <property type="component" value="Unassembled WGS sequence"/>
</dbReference>
<evidence type="ECO:0000256" key="1">
    <source>
        <dbReference type="SAM" id="MobiDB-lite"/>
    </source>
</evidence>
<evidence type="ECO:0000313" key="3">
    <source>
        <dbReference type="Proteomes" id="UP000770661"/>
    </source>
</evidence>
<comment type="caution">
    <text evidence="2">The sequence shown here is derived from an EMBL/GenBank/DDBJ whole genome shotgun (WGS) entry which is preliminary data.</text>
</comment>
<protein>
    <submittedName>
        <fullName evidence="2">Uncharacterized protein</fullName>
    </submittedName>
</protein>
<keyword evidence="3" id="KW-1185">Reference proteome</keyword>
<name>A0A8J5C791_CHIOP</name>
<evidence type="ECO:0000313" key="2">
    <source>
        <dbReference type="EMBL" id="KAG0717348.1"/>
    </source>
</evidence>
<sequence length="184" mass="19718">MRKGRAPFCVGSKPKKPTGPDDVSPHLLKNSAPGASCPSHHSLHCLPCGKHTGLQRVKEARVDALEDGQGHSIVVALDKRVLDRSVARRPSRKNSEQKASRVTSCCSWGLPAGKNPPGRRLTGRPLSPCQLEASVPQGLCAWAVCGASTGRSSLFFLQQLPAVLGLRDDCTLSCPTRDMKWACC</sequence>
<accession>A0A8J5C791</accession>
<dbReference type="AlphaFoldDB" id="A0A8J5C791"/>
<feature type="region of interest" description="Disordered" evidence="1">
    <location>
        <begin position="1"/>
        <end position="33"/>
    </location>
</feature>
<dbReference type="EMBL" id="JACEEZ010017784">
    <property type="protein sequence ID" value="KAG0717348.1"/>
    <property type="molecule type" value="Genomic_DNA"/>
</dbReference>
<gene>
    <name evidence="2" type="ORF">GWK47_054657</name>
</gene>
<organism evidence="2 3">
    <name type="scientific">Chionoecetes opilio</name>
    <name type="common">Atlantic snow crab</name>
    <name type="synonym">Cancer opilio</name>
    <dbReference type="NCBI Taxonomy" id="41210"/>
    <lineage>
        <taxon>Eukaryota</taxon>
        <taxon>Metazoa</taxon>
        <taxon>Ecdysozoa</taxon>
        <taxon>Arthropoda</taxon>
        <taxon>Crustacea</taxon>
        <taxon>Multicrustacea</taxon>
        <taxon>Malacostraca</taxon>
        <taxon>Eumalacostraca</taxon>
        <taxon>Eucarida</taxon>
        <taxon>Decapoda</taxon>
        <taxon>Pleocyemata</taxon>
        <taxon>Brachyura</taxon>
        <taxon>Eubrachyura</taxon>
        <taxon>Majoidea</taxon>
        <taxon>Majidae</taxon>
        <taxon>Chionoecetes</taxon>
    </lineage>
</organism>